<protein>
    <submittedName>
        <fullName evidence="3">Gfo/Idh/MocA family oxidoreductase</fullName>
    </submittedName>
</protein>
<dbReference type="SUPFAM" id="SSF55347">
    <property type="entry name" value="Glyceraldehyde-3-phosphate dehydrogenase-like, C-terminal domain"/>
    <property type="match status" value="1"/>
</dbReference>
<dbReference type="Proteomes" id="UP001610100">
    <property type="component" value="Unassembled WGS sequence"/>
</dbReference>
<organism evidence="3 4">
    <name type="scientific">Gaetbulibacter aestuarii</name>
    <dbReference type="NCBI Taxonomy" id="1502358"/>
    <lineage>
        <taxon>Bacteria</taxon>
        <taxon>Pseudomonadati</taxon>
        <taxon>Bacteroidota</taxon>
        <taxon>Flavobacteriia</taxon>
        <taxon>Flavobacteriales</taxon>
        <taxon>Flavobacteriaceae</taxon>
        <taxon>Gaetbulibacter</taxon>
    </lineage>
</organism>
<feature type="domain" description="Gfo/Idh/MocA-like oxidoreductase N-terminal" evidence="1">
    <location>
        <begin position="42"/>
        <end position="160"/>
    </location>
</feature>
<dbReference type="InterPro" id="IPR000683">
    <property type="entry name" value="Gfo/Idh/MocA-like_OxRdtase_N"/>
</dbReference>
<dbReference type="Pfam" id="PF01408">
    <property type="entry name" value="GFO_IDH_MocA"/>
    <property type="match status" value="1"/>
</dbReference>
<feature type="domain" description="Gfo/Idh/MocA-like oxidoreductase bacterial type C-terminal" evidence="2">
    <location>
        <begin position="203"/>
        <end position="265"/>
    </location>
</feature>
<dbReference type="Gene3D" id="3.30.360.10">
    <property type="entry name" value="Dihydrodipicolinate Reductase, domain 2"/>
    <property type="match status" value="1"/>
</dbReference>
<evidence type="ECO:0000313" key="3">
    <source>
        <dbReference type="EMBL" id="MFH6772483.1"/>
    </source>
</evidence>
<sequence>MSDKTTNSRRTFIKNTALTSFGISIIPRHVMGQGFIPPSDKLNIAVIGAGGKGYSDGMNVWNNGASNIAAICDVDWNSAGRFIEKFPKAVKYKDFRRLFDNARDIDAVTISTPDHNHAVITLAAMKLGKDVYVQKPLTHNIYEARTLTEAARKYKIVTQMGNQGASSKGVKKMIEWFDSGIIGAVDTVHVWTNRPVWPQGIETPTDTPPMPEGLAWDTWIGPAQWVDYHPLYHPFKWRGWWNFGTGALGDMGCHLIDPPFRVLGLGYPTEVESSVGAIFKQDWVPEYLPESCPPSSRTQLKFPATAKNSKEITLTWSDGGIRPFHPDLIPADHPIGDDNSTNGVIMIGEKGIMTCGTYARNPKVYLNNGELLTYDDSPEENALPENGHHMAWVEACKEGYGKPKHQALTSSFDYAGPLTESVLMGNLAIRSYNVRNEVASNRFEYPGRKKLLWDGENMKITNFDPANQFVKREYREGWSLNM</sequence>
<reference evidence="3 4" key="1">
    <citation type="submission" date="2024-02" db="EMBL/GenBank/DDBJ databases">
        <title>A Gaetbulibacter species isolated from tidal flats and genomic insights of their niches.</title>
        <authorList>
            <person name="Ye Y."/>
        </authorList>
    </citation>
    <scope>NUCLEOTIDE SEQUENCE [LARGE SCALE GENOMIC DNA]</scope>
    <source>
        <strain evidence="3 4">KYW382</strain>
    </source>
</reference>
<dbReference type="PANTHER" id="PTHR43818">
    <property type="entry name" value="BCDNA.GH03377"/>
    <property type="match status" value="1"/>
</dbReference>
<keyword evidence="4" id="KW-1185">Reference proteome</keyword>
<dbReference type="EMBL" id="JBAWKB010000003">
    <property type="protein sequence ID" value="MFH6772483.1"/>
    <property type="molecule type" value="Genomic_DNA"/>
</dbReference>
<dbReference type="InterPro" id="IPR036291">
    <property type="entry name" value="NAD(P)-bd_dom_sf"/>
</dbReference>
<name>A0ABW7N2X1_9FLAO</name>
<dbReference type="InterPro" id="IPR050463">
    <property type="entry name" value="Gfo/Idh/MocA_oxidrdct_glycsds"/>
</dbReference>
<dbReference type="PANTHER" id="PTHR43818:SF10">
    <property type="entry name" value="NADH-DEPENDENT DEHYDROGENASE-RELATED"/>
    <property type="match status" value="1"/>
</dbReference>
<dbReference type="SUPFAM" id="SSF51735">
    <property type="entry name" value="NAD(P)-binding Rossmann-fold domains"/>
    <property type="match status" value="1"/>
</dbReference>
<gene>
    <name evidence="3" type="ORF">V8G58_11105</name>
</gene>
<dbReference type="Pfam" id="PF19051">
    <property type="entry name" value="GFO_IDH_MocA_C2"/>
    <property type="match status" value="1"/>
</dbReference>
<evidence type="ECO:0000259" key="2">
    <source>
        <dbReference type="Pfam" id="PF19051"/>
    </source>
</evidence>
<evidence type="ECO:0000313" key="4">
    <source>
        <dbReference type="Proteomes" id="UP001610100"/>
    </source>
</evidence>
<dbReference type="Gene3D" id="3.40.50.720">
    <property type="entry name" value="NAD(P)-binding Rossmann-like Domain"/>
    <property type="match status" value="1"/>
</dbReference>
<accession>A0ABW7N2X1</accession>
<evidence type="ECO:0000259" key="1">
    <source>
        <dbReference type="Pfam" id="PF01408"/>
    </source>
</evidence>
<dbReference type="RefSeq" id="WP_344738059.1">
    <property type="nucleotide sequence ID" value="NZ_BAABAY010000001.1"/>
</dbReference>
<comment type="caution">
    <text evidence="3">The sequence shown here is derived from an EMBL/GenBank/DDBJ whole genome shotgun (WGS) entry which is preliminary data.</text>
</comment>
<proteinExistence type="predicted"/>
<dbReference type="InterPro" id="IPR043906">
    <property type="entry name" value="Gfo/Idh/MocA_OxRdtase_bact_C"/>
</dbReference>